<dbReference type="SUPFAM" id="SSF82607">
    <property type="entry name" value="YbaB-like"/>
    <property type="match status" value="1"/>
</dbReference>
<name>A0ABY2RMF9_9NOCA</name>
<comment type="caution">
    <text evidence="2">The sequence shown here is derived from an EMBL/GenBank/DDBJ whole genome shotgun (WGS) entry which is preliminary data.</text>
</comment>
<gene>
    <name evidence="2" type="ORF">FCG67_07560</name>
</gene>
<dbReference type="Proteomes" id="UP000305109">
    <property type="component" value="Unassembled WGS sequence"/>
</dbReference>
<evidence type="ECO:0000313" key="2">
    <source>
        <dbReference type="EMBL" id="TJZ79478.1"/>
    </source>
</evidence>
<dbReference type="Pfam" id="PF02575">
    <property type="entry name" value="YbaB_DNA_bd"/>
    <property type="match status" value="1"/>
</dbReference>
<dbReference type="InterPro" id="IPR036894">
    <property type="entry name" value="YbaB-like_sf"/>
</dbReference>
<dbReference type="EMBL" id="SUMD01000003">
    <property type="protein sequence ID" value="TJZ79478.1"/>
    <property type="molecule type" value="Genomic_DNA"/>
</dbReference>
<sequence length="164" mass="17163">MRDPGAREELRARNEALRVQIDGMLEDLHRRSDLLSRAQSEVAALRVEARTPDGLATVTVDSAGAVVDVDLAPEAFARSTPSRLGEAIAAAARDSAATARRRVQDLMAPVSQAGVDLPDLPDLIPGAPSLRNLVPAAPEVAVADGDSVESGWEPGASILRGADQ</sequence>
<dbReference type="InterPro" id="IPR004401">
    <property type="entry name" value="YbaB/EbfC"/>
</dbReference>
<proteinExistence type="predicted"/>
<evidence type="ECO:0000313" key="3">
    <source>
        <dbReference type="Proteomes" id="UP000305109"/>
    </source>
</evidence>
<feature type="region of interest" description="Disordered" evidence="1">
    <location>
        <begin position="143"/>
        <end position="164"/>
    </location>
</feature>
<reference evidence="2 3" key="1">
    <citation type="submission" date="2019-04" db="EMBL/GenBank/DDBJ databases">
        <title>Rhodococcus oryzae sp. nov., a novel actinomycete isolated from rhizosphere soil of rice (Oryza sativa L.).</title>
        <authorList>
            <person name="Li C."/>
        </authorList>
    </citation>
    <scope>NUCLEOTIDE SEQUENCE [LARGE SCALE GENOMIC DNA]</scope>
    <source>
        <strain evidence="2 3">NEAU-CX67</strain>
    </source>
</reference>
<organism evidence="2 3">
    <name type="scientific">Rhodococcus oryzae</name>
    <dbReference type="NCBI Taxonomy" id="2571143"/>
    <lineage>
        <taxon>Bacteria</taxon>
        <taxon>Bacillati</taxon>
        <taxon>Actinomycetota</taxon>
        <taxon>Actinomycetes</taxon>
        <taxon>Mycobacteriales</taxon>
        <taxon>Nocardiaceae</taxon>
        <taxon>Rhodococcus</taxon>
    </lineage>
</organism>
<evidence type="ECO:0000256" key="1">
    <source>
        <dbReference type="SAM" id="MobiDB-lite"/>
    </source>
</evidence>
<dbReference type="RefSeq" id="WP_136908613.1">
    <property type="nucleotide sequence ID" value="NZ_SUMD01000003.1"/>
</dbReference>
<protein>
    <submittedName>
        <fullName evidence="2">YbaB/EbfC family nucleoid-associated protein</fullName>
    </submittedName>
</protein>
<dbReference type="Gene3D" id="3.30.1310.10">
    <property type="entry name" value="Nucleoid-associated protein YbaB-like domain"/>
    <property type="match status" value="1"/>
</dbReference>
<keyword evidence="3" id="KW-1185">Reference proteome</keyword>
<accession>A0ABY2RMF9</accession>